<name>E9I7U9_DAPPU</name>
<protein>
    <recommendedName>
        <fullName evidence="2">NADPH--hemoprotein reductase</fullName>
        <ecNumber evidence="2">1.6.2.4</ecNumber>
    </recommendedName>
</protein>
<dbReference type="Gene3D" id="3.40.50.80">
    <property type="entry name" value="Nucleotide-binding domain of ferredoxin-NADP reductase (FNR) module"/>
    <property type="match status" value="1"/>
</dbReference>
<dbReference type="PANTHER" id="PTHR19384:SF17">
    <property type="entry name" value="NADPH--CYTOCHROME P450 REDUCTASE"/>
    <property type="match status" value="1"/>
</dbReference>
<dbReference type="InParanoid" id="E9I7U9"/>
<gene>
    <name evidence="4" type="ORF">DAPPUDRAFT_346346</name>
</gene>
<dbReference type="EC" id="1.6.2.4" evidence="2"/>
<keyword evidence="1" id="KW-0285">Flavoprotein</keyword>
<feature type="region of interest" description="Disordered" evidence="3">
    <location>
        <begin position="1"/>
        <end position="27"/>
    </location>
</feature>
<dbReference type="GO" id="GO:0003958">
    <property type="term" value="F:NADPH-hemoprotein reductase activity"/>
    <property type="evidence" value="ECO:0007669"/>
    <property type="project" value="UniProtKB-EC"/>
</dbReference>
<dbReference type="STRING" id="6669.E9I7U9"/>
<dbReference type="KEGG" id="dpx:DAPPUDRAFT_346346"/>
<evidence type="ECO:0000313" key="5">
    <source>
        <dbReference type="Proteomes" id="UP000000305"/>
    </source>
</evidence>
<dbReference type="OrthoDB" id="1856718at2759"/>
<keyword evidence="5" id="KW-1185">Reference proteome</keyword>
<accession>E9I7U9</accession>
<feature type="non-terminal residue" evidence="4">
    <location>
        <position position="99"/>
    </location>
</feature>
<dbReference type="AlphaFoldDB" id="E9I7U9"/>
<sequence length="99" mass="11452">MGDEDKFGKDWGRENSIKQRDIGPPSDGNCTCGQTNYKLIFNAFIEQHPKRTRAQSELHTAFSREQPDKKVYVTHLLKDHGEYIWRILGEENGHLYVCG</sequence>
<evidence type="ECO:0000256" key="1">
    <source>
        <dbReference type="ARBA" id="ARBA00022630"/>
    </source>
</evidence>
<evidence type="ECO:0000256" key="3">
    <source>
        <dbReference type="SAM" id="MobiDB-lite"/>
    </source>
</evidence>
<dbReference type="Proteomes" id="UP000000305">
    <property type="component" value="Unassembled WGS sequence"/>
</dbReference>
<dbReference type="HOGENOM" id="CLU_2339453_0_0_1"/>
<feature type="compositionally biased region" description="Basic and acidic residues" evidence="3">
    <location>
        <begin position="1"/>
        <end position="21"/>
    </location>
</feature>
<dbReference type="InterPro" id="IPR039261">
    <property type="entry name" value="FNR_nucleotide-bd"/>
</dbReference>
<dbReference type="SUPFAM" id="SSF52343">
    <property type="entry name" value="Ferredoxin reductase-like, C-terminal NADP-linked domain"/>
    <property type="match status" value="1"/>
</dbReference>
<organism evidence="4 5">
    <name type="scientific">Daphnia pulex</name>
    <name type="common">Water flea</name>
    <dbReference type="NCBI Taxonomy" id="6669"/>
    <lineage>
        <taxon>Eukaryota</taxon>
        <taxon>Metazoa</taxon>
        <taxon>Ecdysozoa</taxon>
        <taxon>Arthropoda</taxon>
        <taxon>Crustacea</taxon>
        <taxon>Branchiopoda</taxon>
        <taxon>Diplostraca</taxon>
        <taxon>Cladocera</taxon>
        <taxon>Anomopoda</taxon>
        <taxon>Daphniidae</taxon>
        <taxon>Daphnia</taxon>
    </lineage>
</organism>
<dbReference type="EMBL" id="GL737522">
    <property type="protein sequence ID" value="EFX59931.1"/>
    <property type="molecule type" value="Genomic_DNA"/>
</dbReference>
<evidence type="ECO:0000256" key="2">
    <source>
        <dbReference type="ARBA" id="ARBA00023797"/>
    </source>
</evidence>
<evidence type="ECO:0000313" key="4">
    <source>
        <dbReference type="EMBL" id="EFX59931.1"/>
    </source>
</evidence>
<proteinExistence type="predicted"/>
<reference evidence="4 5" key="1">
    <citation type="journal article" date="2011" name="Science">
        <title>The ecoresponsive genome of Daphnia pulex.</title>
        <authorList>
            <person name="Colbourne J.K."/>
            <person name="Pfrender M.E."/>
            <person name="Gilbert D."/>
            <person name="Thomas W.K."/>
            <person name="Tucker A."/>
            <person name="Oakley T.H."/>
            <person name="Tokishita S."/>
            <person name="Aerts A."/>
            <person name="Arnold G.J."/>
            <person name="Basu M.K."/>
            <person name="Bauer D.J."/>
            <person name="Caceres C.E."/>
            <person name="Carmel L."/>
            <person name="Casola C."/>
            <person name="Choi J.H."/>
            <person name="Detter J.C."/>
            <person name="Dong Q."/>
            <person name="Dusheyko S."/>
            <person name="Eads B.D."/>
            <person name="Frohlich T."/>
            <person name="Geiler-Samerotte K.A."/>
            <person name="Gerlach D."/>
            <person name="Hatcher P."/>
            <person name="Jogdeo S."/>
            <person name="Krijgsveld J."/>
            <person name="Kriventseva E.V."/>
            <person name="Kultz D."/>
            <person name="Laforsch C."/>
            <person name="Lindquist E."/>
            <person name="Lopez J."/>
            <person name="Manak J.R."/>
            <person name="Muller J."/>
            <person name="Pangilinan J."/>
            <person name="Patwardhan R.P."/>
            <person name="Pitluck S."/>
            <person name="Pritham E.J."/>
            <person name="Rechtsteiner A."/>
            <person name="Rho M."/>
            <person name="Rogozin I.B."/>
            <person name="Sakarya O."/>
            <person name="Salamov A."/>
            <person name="Schaack S."/>
            <person name="Shapiro H."/>
            <person name="Shiga Y."/>
            <person name="Skalitzky C."/>
            <person name="Smith Z."/>
            <person name="Souvorov A."/>
            <person name="Sung W."/>
            <person name="Tang Z."/>
            <person name="Tsuchiya D."/>
            <person name="Tu H."/>
            <person name="Vos H."/>
            <person name="Wang M."/>
            <person name="Wolf Y.I."/>
            <person name="Yamagata H."/>
            <person name="Yamada T."/>
            <person name="Ye Y."/>
            <person name="Shaw J.R."/>
            <person name="Andrews J."/>
            <person name="Crease T.J."/>
            <person name="Tang H."/>
            <person name="Lucas S.M."/>
            <person name="Robertson H.M."/>
            <person name="Bork P."/>
            <person name="Koonin E.V."/>
            <person name="Zdobnov E.M."/>
            <person name="Grigoriev I.V."/>
            <person name="Lynch M."/>
            <person name="Boore J.L."/>
        </authorList>
    </citation>
    <scope>NUCLEOTIDE SEQUENCE [LARGE SCALE GENOMIC DNA]</scope>
</reference>
<dbReference type="PANTHER" id="PTHR19384">
    <property type="entry name" value="NITRIC OXIDE SYNTHASE-RELATED"/>
    <property type="match status" value="1"/>
</dbReference>